<name>A0ABP0HR43_9DINO</name>
<feature type="compositionally biased region" description="Polar residues" evidence="1">
    <location>
        <begin position="176"/>
        <end position="187"/>
    </location>
</feature>
<gene>
    <name evidence="2" type="ORF">SCF082_LOCUS3185</name>
</gene>
<comment type="caution">
    <text evidence="2">The sequence shown here is derived from an EMBL/GenBank/DDBJ whole genome shotgun (WGS) entry which is preliminary data.</text>
</comment>
<proteinExistence type="predicted"/>
<feature type="region of interest" description="Disordered" evidence="1">
    <location>
        <begin position="176"/>
        <end position="199"/>
    </location>
</feature>
<sequence length="437" mass="48995">MGNFCASRTDPEESRRQYEKYTFLRQQIVAKLSDEVLANECGHLYAEECRRRRVQVLSKANWEEVCLPFIARVSCNDPQTQERIWQAVEELYPGPPDRSVSEATFVEFHRLVLTLAEEELRLRIAKVKDKYGGAPPPVTQNIDWMSELLGNNKEREDLEPLQITPRNTAVSNARISQSDGLAPNSLSPKPEVSRSLSPAANRTANVSLPTACSTHSSPRISVQSSPRFRVDETLGSRLTLSSDLRSQDADCEAVGSQISYVLKEPRPELAQDTRLKDSRGSLMSEASSLERRRARDQEQVAEMRSSILRGQLEVMIFNKRLQPEARRLGLNPGRMQILRADGSCEDSWDVKQLQCISFGIASNIVPKPPPAEKTTLGWSDGAMGKGCADFLRGGFRCLSVIAYLLGMIGPTDDFCKRGLRTYRPYGIQRFVKISSKV</sequence>
<evidence type="ECO:0000313" key="2">
    <source>
        <dbReference type="EMBL" id="CAK8992684.1"/>
    </source>
</evidence>
<accession>A0ABP0HR43</accession>
<dbReference type="EMBL" id="CAXAMM010001603">
    <property type="protein sequence ID" value="CAK8992684.1"/>
    <property type="molecule type" value="Genomic_DNA"/>
</dbReference>
<evidence type="ECO:0000256" key="1">
    <source>
        <dbReference type="SAM" id="MobiDB-lite"/>
    </source>
</evidence>
<dbReference type="Proteomes" id="UP001642464">
    <property type="component" value="Unassembled WGS sequence"/>
</dbReference>
<organism evidence="2 3">
    <name type="scientific">Durusdinium trenchii</name>
    <dbReference type="NCBI Taxonomy" id="1381693"/>
    <lineage>
        <taxon>Eukaryota</taxon>
        <taxon>Sar</taxon>
        <taxon>Alveolata</taxon>
        <taxon>Dinophyceae</taxon>
        <taxon>Suessiales</taxon>
        <taxon>Symbiodiniaceae</taxon>
        <taxon>Durusdinium</taxon>
    </lineage>
</organism>
<keyword evidence="3" id="KW-1185">Reference proteome</keyword>
<evidence type="ECO:0000313" key="3">
    <source>
        <dbReference type="Proteomes" id="UP001642464"/>
    </source>
</evidence>
<protein>
    <submittedName>
        <fullName evidence="2">Uncharacterized protein</fullName>
    </submittedName>
</protein>
<reference evidence="2 3" key="1">
    <citation type="submission" date="2024-02" db="EMBL/GenBank/DDBJ databases">
        <authorList>
            <person name="Chen Y."/>
            <person name="Shah S."/>
            <person name="Dougan E. K."/>
            <person name="Thang M."/>
            <person name="Chan C."/>
        </authorList>
    </citation>
    <scope>NUCLEOTIDE SEQUENCE [LARGE SCALE GENOMIC DNA]</scope>
</reference>